<protein>
    <submittedName>
        <fullName evidence="2">Uncharacterized protein</fullName>
    </submittedName>
</protein>
<dbReference type="RefSeq" id="XP_042919355.1">
    <property type="nucleotide sequence ID" value="XM_043067356.1"/>
</dbReference>
<organism evidence="2 3">
    <name type="scientific">Chlamydomonas reinhardtii</name>
    <name type="common">Chlamydomonas smithii</name>
    <dbReference type="NCBI Taxonomy" id="3055"/>
    <lineage>
        <taxon>Eukaryota</taxon>
        <taxon>Viridiplantae</taxon>
        <taxon>Chlorophyta</taxon>
        <taxon>core chlorophytes</taxon>
        <taxon>Chlorophyceae</taxon>
        <taxon>CS clade</taxon>
        <taxon>Chlamydomonadales</taxon>
        <taxon>Chlamydomonadaceae</taxon>
        <taxon>Chlamydomonas</taxon>
    </lineage>
</organism>
<feature type="region of interest" description="Disordered" evidence="1">
    <location>
        <begin position="27"/>
        <end position="58"/>
    </location>
</feature>
<evidence type="ECO:0000256" key="1">
    <source>
        <dbReference type="SAM" id="MobiDB-lite"/>
    </source>
</evidence>
<dbReference type="Proteomes" id="UP000006906">
    <property type="component" value="Chromosome 11"/>
</dbReference>
<dbReference type="GeneID" id="66055222"/>
<name>A0A2K3D7E9_CHLRE</name>
<dbReference type="Gramene" id="PNW76458">
    <property type="protein sequence ID" value="PNW76458"/>
    <property type="gene ID" value="CHLRE_11g467606v5"/>
</dbReference>
<accession>A0A2K3D7E9</accession>
<keyword evidence="3" id="KW-1185">Reference proteome</keyword>
<dbReference type="KEGG" id="cre:CHLRE_11g467606v5"/>
<feature type="compositionally biased region" description="Polar residues" evidence="1">
    <location>
        <begin position="49"/>
        <end position="58"/>
    </location>
</feature>
<dbReference type="AlphaFoldDB" id="A0A2K3D7E9"/>
<proteinExistence type="predicted"/>
<evidence type="ECO:0000313" key="3">
    <source>
        <dbReference type="Proteomes" id="UP000006906"/>
    </source>
</evidence>
<sequence length="58" mass="5914">MPSYVILCGGIGPSSRWLGCRRACGPAGSGACRRAAAPGGRHRGDRATNDSTVSRPEG</sequence>
<gene>
    <name evidence="2" type="ORF">CHLRE_11g467606v5</name>
</gene>
<feature type="compositionally biased region" description="Low complexity" evidence="1">
    <location>
        <begin position="27"/>
        <end position="39"/>
    </location>
</feature>
<dbReference type="EMBL" id="CM008972">
    <property type="protein sequence ID" value="PNW76458.1"/>
    <property type="molecule type" value="Genomic_DNA"/>
</dbReference>
<reference evidence="2 3" key="1">
    <citation type="journal article" date="2007" name="Science">
        <title>The Chlamydomonas genome reveals the evolution of key animal and plant functions.</title>
        <authorList>
            <person name="Merchant S.S."/>
            <person name="Prochnik S.E."/>
            <person name="Vallon O."/>
            <person name="Harris E.H."/>
            <person name="Karpowicz S.J."/>
            <person name="Witman G.B."/>
            <person name="Terry A."/>
            <person name="Salamov A."/>
            <person name="Fritz-Laylin L.K."/>
            <person name="Marechal-Drouard L."/>
            <person name="Marshall W.F."/>
            <person name="Qu L.H."/>
            <person name="Nelson D.R."/>
            <person name="Sanderfoot A.A."/>
            <person name="Spalding M.H."/>
            <person name="Kapitonov V.V."/>
            <person name="Ren Q."/>
            <person name="Ferris P."/>
            <person name="Lindquist E."/>
            <person name="Shapiro H."/>
            <person name="Lucas S.M."/>
            <person name="Grimwood J."/>
            <person name="Schmutz J."/>
            <person name="Cardol P."/>
            <person name="Cerutti H."/>
            <person name="Chanfreau G."/>
            <person name="Chen C.L."/>
            <person name="Cognat V."/>
            <person name="Croft M.T."/>
            <person name="Dent R."/>
            <person name="Dutcher S."/>
            <person name="Fernandez E."/>
            <person name="Fukuzawa H."/>
            <person name="Gonzalez-Ballester D."/>
            <person name="Gonzalez-Halphen D."/>
            <person name="Hallmann A."/>
            <person name="Hanikenne M."/>
            <person name="Hippler M."/>
            <person name="Inwood W."/>
            <person name="Jabbari K."/>
            <person name="Kalanon M."/>
            <person name="Kuras R."/>
            <person name="Lefebvre P.A."/>
            <person name="Lemaire S.D."/>
            <person name="Lobanov A.V."/>
            <person name="Lohr M."/>
            <person name="Manuell A."/>
            <person name="Meier I."/>
            <person name="Mets L."/>
            <person name="Mittag M."/>
            <person name="Mittelmeier T."/>
            <person name="Moroney J.V."/>
            <person name="Moseley J."/>
            <person name="Napoli C."/>
            <person name="Nedelcu A.M."/>
            <person name="Niyogi K."/>
            <person name="Novoselov S.V."/>
            <person name="Paulsen I.T."/>
            <person name="Pazour G."/>
            <person name="Purton S."/>
            <person name="Ral J.P."/>
            <person name="Riano-Pachon D.M."/>
            <person name="Riekhof W."/>
            <person name="Rymarquis L."/>
            <person name="Schroda M."/>
            <person name="Stern D."/>
            <person name="Umen J."/>
            <person name="Willows R."/>
            <person name="Wilson N."/>
            <person name="Zimmer S.L."/>
            <person name="Allmer J."/>
            <person name="Balk J."/>
            <person name="Bisova K."/>
            <person name="Chen C.J."/>
            <person name="Elias M."/>
            <person name="Gendler K."/>
            <person name="Hauser C."/>
            <person name="Lamb M.R."/>
            <person name="Ledford H."/>
            <person name="Long J.C."/>
            <person name="Minagawa J."/>
            <person name="Page M.D."/>
            <person name="Pan J."/>
            <person name="Pootakham W."/>
            <person name="Roje S."/>
            <person name="Rose A."/>
            <person name="Stahlberg E."/>
            <person name="Terauchi A.M."/>
            <person name="Yang P."/>
            <person name="Ball S."/>
            <person name="Bowler C."/>
            <person name="Dieckmann C.L."/>
            <person name="Gladyshev V.N."/>
            <person name="Green P."/>
            <person name="Jorgensen R."/>
            <person name="Mayfield S."/>
            <person name="Mueller-Roeber B."/>
            <person name="Rajamani S."/>
            <person name="Sayre R.T."/>
            <person name="Brokstein P."/>
            <person name="Dubchak I."/>
            <person name="Goodstein D."/>
            <person name="Hornick L."/>
            <person name="Huang Y.W."/>
            <person name="Jhaveri J."/>
            <person name="Luo Y."/>
            <person name="Martinez D."/>
            <person name="Ngau W.C."/>
            <person name="Otillar B."/>
            <person name="Poliakov A."/>
            <person name="Porter A."/>
            <person name="Szajkowski L."/>
            <person name="Werner G."/>
            <person name="Zhou K."/>
            <person name="Grigoriev I.V."/>
            <person name="Rokhsar D.S."/>
            <person name="Grossman A.R."/>
        </authorList>
    </citation>
    <scope>NUCLEOTIDE SEQUENCE [LARGE SCALE GENOMIC DNA]</scope>
    <source>
        <strain evidence="3">CC-503</strain>
    </source>
</reference>
<dbReference type="InParanoid" id="A0A2K3D7E9"/>
<evidence type="ECO:0000313" key="2">
    <source>
        <dbReference type="EMBL" id="PNW76458.1"/>
    </source>
</evidence>